<comment type="subcellular location">
    <subcellularLocation>
        <location evidence="3 16">Cytoplasm</location>
    </subcellularLocation>
</comment>
<dbReference type="InterPro" id="IPR003170">
    <property type="entry name" value="MurB"/>
</dbReference>
<keyword evidence="10 16" id="KW-0133">Cell shape</keyword>
<keyword evidence="7 16" id="KW-0285">Flavoprotein</keyword>
<evidence type="ECO:0000256" key="7">
    <source>
        <dbReference type="ARBA" id="ARBA00022630"/>
    </source>
</evidence>
<keyword evidence="13 16" id="KW-0131">Cell cycle</keyword>
<dbReference type="GO" id="GO:0071949">
    <property type="term" value="F:FAD binding"/>
    <property type="evidence" value="ECO:0007669"/>
    <property type="project" value="InterPro"/>
</dbReference>
<dbReference type="GO" id="GO:0009252">
    <property type="term" value="P:peptidoglycan biosynthetic process"/>
    <property type="evidence" value="ECO:0007669"/>
    <property type="project" value="UniProtKB-UniRule"/>
</dbReference>
<evidence type="ECO:0000256" key="10">
    <source>
        <dbReference type="ARBA" id="ARBA00022960"/>
    </source>
</evidence>
<accession>A0A1F6FHY5</accession>
<dbReference type="NCBIfam" id="TIGR00179">
    <property type="entry name" value="murB"/>
    <property type="match status" value="1"/>
</dbReference>
<feature type="active site" evidence="16">
    <location>
        <position position="163"/>
    </location>
</feature>
<keyword evidence="9 16" id="KW-0521">NADP</keyword>
<evidence type="ECO:0000256" key="16">
    <source>
        <dbReference type="HAMAP-Rule" id="MF_00037"/>
    </source>
</evidence>
<dbReference type="PROSITE" id="PS51387">
    <property type="entry name" value="FAD_PCMH"/>
    <property type="match status" value="1"/>
</dbReference>
<dbReference type="EMBL" id="MFMS01000008">
    <property type="protein sequence ID" value="OGG85464.1"/>
    <property type="molecule type" value="Genomic_DNA"/>
</dbReference>
<evidence type="ECO:0000256" key="3">
    <source>
        <dbReference type="ARBA" id="ARBA00004496"/>
    </source>
</evidence>
<comment type="pathway">
    <text evidence="4 16">Cell wall biogenesis; peptidoglycan biosynthesis.</text>
</comment>
<feature type="active site" description="Proton donor" evidence="16">
    <location>
        <position position="235"/>
    </location>
</feature>
<dbReference type="SUPFAM" id="SSF56194">
    <property type="entry name" value="Uridine diphospho-N-Acetylenolpyruvylglucosamine reductase, MurB, C-terminal domain"/>
    <property type="match status" value="1"/>
</dbReference>
<comment type="caution">
    <text evidence="18">The sequence shown here is derived from an EMBL/GenBank/DDBJ whole genome shotgun (WGS) entry which is preliminary data.</text>
</comment>
<protein>
    <recommendedName>
        <fullName evidence="16">UDP-N-acetylenolpyruvoylglucosamine reductase</fullName>
        <ecNumber evidence="16">1.3.1.98</ecNumber>
    </recommendedName>
    <alternativeName>
        <fullName evidence="16">UDP-N-acetylmuramate dehydrogenase</fullName>
    </alternativeName>
</protein>
<keyword evidence="6 16" id="KW-0132">Cell division</keyword>
<dbReference type="NCBIfam" id="NF010478">
    <property type="entry name" value="PRK13903.1"/>
    <property type="match status" value="1"/>
</dbReference>
<dbReference type="Gene3D" id="3.30.465.10">
    <property type="match status" value="1"/>
</dbReference>
<dbReference type="GO" id="GO:0008762">
    <property type="term" value="F:UDP-N-acetylmuramate dehydrogenase activity"/>
    <property type="evidence" value="ECO:0007669"/>
    <property type="project" value="UniProtKB-UniRule"/>
</dbReference>
<evidence type="ECO:0000313" key="19">
    <source>
        <dbReference type="Proteomes" id="UP000177395"/>
    </source>
</evidence>
<dbReference type="Proteomes" id="UP000177395">
    <property type="component" value="Unassembled WGS sequence"/>
</dbReference>
<evidence type="ECO:0000256" key="2">
    <source>
        <dbReference type="ARBA" id="ARBA00003921"/>
    </source>
</evidence>
<gene>
    <name evidence="16" type="primary">murB</name>
    <name evidence="18" type="ORF">A2392_00055</name>
</gene>
<keyword evidence="12 16" id="KW-0560">Oxidoreductase</keyword>
<dbReference type="STRING" id="1798531.A2392_00055"/>
<sequence length="336" mass="37107">MWKEDVSLAPYTTLKVGGKAKYFAVVKNEEELKEVCSEARRLDLPVLVLGGGSNLLISDEGIDAVVIKNEIEGILYQELDDEVLVTAGGGEVWDDLVSDIVGRNLWGLENLSAIPGTVGATPIQNVGAYGVEAGELIESVRVYDIDKDDFITLSVADCHFAYRDSFFKTAGGRRNIIVSVTYRLSKKPRPRLLYKDLAEYFKAIANPSLQEVRQAIINTRAGKFPDWTKVGTAGSFFKNPIISSEEAAELVKEYPTLPVFVQEDGRAKISLGYILDKICGLRGLREGDVGLYEKQALILVNYGGASALEIKEFVQKISDAVFEKTKIKIEQEVNCW</sequence>
<name>A0A1F6FHY5_9BACT</name>
<feature type="active site" evidence="16">
    <location>
        <position position="332"/>
    </location>
</feature>
<evidence type="ECO:0000256" key="15">
    <source>
        <dbReference type="ARBA" id="ARBA00048914"/>
    </source>
</evidence>
<dbReference type="GO" id="GO:0071555">
    <property type="term" value="P:cell wall organization"/>
    <property type="evidence" value="ECO:0007669"/>
    <property type="project" value="UniProtKB-KW"/>
</dbReference>
<keyword evidence="11 16" id="KW-0573">Peptidoglycan synthesis</keyword>
<dbReference type="HAMAP" id="MF_00037">
    <property type="entry name" value="MurB"/>
    <property type="match status" value="1"/>
</dbReference>
<dbReference type="InterPro" id="IPR016166">
    <property type="entry name" value="FAD-bd_PCMH"/>
</dbReference>
<evidence type="ECO:0000256" key="5">
    <source>
        <dbReference type="ARBA" id="ARBA00022490"/>
    </source>
</evidence>
<dbReference type="Gene3D" id="3.90.78.10">
    <property type="entry name" value="UDP-N-acetylenolpyruvoylglucosamine reductase, C-terminal domain"/>
    <property type="match status" value="1"/>
</dbReference>
<evidence type="ECO:0000256" key="1">
    <source>
        <dbReference type="ARBA" id="ARBA00001974"/>
    </source>
</evidence>
<organism evidence="18 19">
    <name type="scientific">Candidatus Kaiserbacteria bacterium RIFOXYB1_FULL_46_14</name>
    <dbReference type="NCBI Taxonomy" id="1798531"/>
    <lineage>
        <taxon>Bacteria</taxon>
        <taxon>Candidatus Kaiseribacteriota</taxon>
    </lineage>
</organism>
<dbReference type="InterPro" id="IPR036635">
    <property type="entry name" value="MurB_C_sf"/>
</dbReference>
<evidence type="ECO:0000256" key="12">
    <source>
        <dbReference type="ARBA" id="ARBA00023002"/>
    </source>
</evidence>
<keyword evidence="8 16" id="KW-0274">FAD</keyword>
<dbReference type="Pfam" id="PF01565">
    <property type="entry name" value="FAD_binding_4"/>
    <property type="match status" value="1"/>
</dbReference>
<keyword evidence="14 16" id="KW-0961">Cell wall biogenesis/degradation</keyword>
<dbReference type="InterPro" id="IPR036318">
    <property type="entry name" value="FAD-bd_PCMH-like_sf"/>
</dbReference>
<dbReference type="InterPro" id="IPR011601">
    <property type="entry name" value="MurB_C"/>
</dbReference>
<evidence type="ECO:0000256" key="6">
    <source>
        <dbReference type="ARBA" id="ARBA00022618"/>
    </source>
</evidence>
<dbReference type="PANTHER" id="PTHR21071:SF4">
    <property type="entry name" value="UDP-N-ACETYLENOLPYRUVOYLGLUCOSAMINE REDUCTASE"/>
    <property type="match status" value="1"/>
</dbReference>
<dbReference type="AlphaFoldDB" id="A0A1F6FHY5"/>
<evidence type="ECO:0000256" key="9">
    <source>
        <dbReference type="ARBA" id="ARBA00022857"/>
    </source>
</evidence>
<comment type="catalytic activity">
    <reaction evidence="15 16">
        <text>UDP-N-acetyl-alpha-D-muramate + NADP(+) = UDP-N-acetyl-3-O-(1-carboxyvinyl)-alpha-D-glucosamine + NADPH + H(+)</text>
        <dbReference type="Rhea" id="RHEA:12248"/>
        <dbReference type="ChEBI" id="CHEBI:15378"/>
        <dbReference type="ChEBI" id="CHEBI:57783"/>
        <dbReference type="ChEBI" id="CHEBI:58349"/>
        <dbReference type="ChEBI" id="CHEBI:68483"/>
        <dbReference type="ChEBI" id="CHEBI:70757"/>
        <dbReference type="EC" id="1.3.1.98"/>
    </reaction>
</comment>
<dbReference type="PANTHER" id="PTHR21071">
    <property type="entry name" value="UDP-N-ACETYLENOLPYRUVOYLGLUCOSAMINE REDUCTASE"/>
    <property type="match status" value="1"/>
</dbReference>
<comment type="cofactor">
    <cofactor evidence="1 16">
        <name>FAD</name>
        <dbReference type="ChEBI" id="CHEBI:57692"/>
    </cofactor>
</comment>
<evidence type="ECO:0000256" key="4">
    <source>
        <dbReference type="ARBA" id="ARBA00004752"/>
    </source>
</evidence>
<dbReference type="SUPFAM" id="SSF56176">
    <property type="entry name" value="FAD-binding/transporter-associated domain-like"/>
    <property type="match status" value="1"/>
</dbReference>
<comment type="similarity">
    <text evidence="16">Belongs to the MurB family.</text>
</comment>
<evidence type="ECO:0000259" key="17">
    <source>
        <dbReference type="PROSITE" id="PS51387"/>
    </source>
</evidence>
<dbReference type="InterPro" id="IPR016167">
    <property type="entry name" value="FAD-bd_PCMH_sub1"/>
</dbReference>
<evidence type="ECO:0000256" key="11">
    <source>
        <dbReference type="ARBA" id="ARBA00022984"/>
    </source>
</evidence>
<dbReference type="InterPro" id="IPR016169">
    <property type="entry name" value="FAD-bd_PCMH_sub2"/>
</dbReference>
<comment type="function">
    <text evidence="2 16">Cell wall formation.</text>
</comment>
<evidence type="ECO:0000256" key="8">
    <source>
        <dbReference type="ARBA" id="ARBA00022827"/>
    </source>
</evidence>
<dbReference type="NCBIfam" id="NF000755">
    <property type="entry name" value="PRK00046.1"/>
    <property type="match status" value="1"/>
</dbReference>
<dbReference type="InterPro" id="IPR006094">
    <property type="entry name" value="Oxid_FAD_bind_N"/>
</dbReference>
<evidence type="ECO:0000313" key="18">
    <source>
        <dbReference type="EMBL" id="OGG85464.1"/>
    </source>
</evidence>
<dbReference type="EC" id="1.3.1.98" evidence="16"/>
<proteinExistence type="inferred from homology"/>
<dbReference type="GO" id="GO:0008360">
    <property type="term" value="P:regulation of cell shape"/>
    <property type="evidence" value="ECO:0007669"/>
    <property type="project" value="UniProtKB-KW"/>
</dbReference>
<dbReference type="GO" id="GO:0051301">
    <property type="term" value="P:cell division"/>
    <property type="evidence" value="ECO:0007669"/>
    <property type="project" value="UniProtKB-KW"/>
</dbReference>
<keyword evidence="5 16" id="KW-0963">Cytoplasm</keyword>
<reference evidence="18 19" key="1">
    <citation type="journal article" date="2016" name="Nat. Commun.">
        <title>Thousands of microbial genomes shed light on interconnected biogeochemical processes in an aquifer system.</title>
        <authorList>
            <person name="Anantharaman K."/>
            <person name="Brown C.T."/>
            <person name="Hug L.A."/>
            <person name="Sharon I."/>
            <person name="Castelle C.J."/>
            <person name="Probst A.J."/>
            <person name="Thomas B.C."/>
            <person name="Singh A."/>
            <person name="Wilkins M.J."/>
            <person name="Karaoz U."/>
            <person name="Brodie E.L."/>
            <person name="Williams K.H."/>
            <person name="Hubbard S.S."/>
            <person name="Banfield J.F."/>
        </authorList>
    </citation>
    <scope>NUCLEOTIDE SEQUENCE [LARGE SCALE GENOMIC DNA]</scope>
</reference>
<feature type="domain" description="FAD-binding PCMH-type" evidence="17">
    <location>
        <begin position="15"/>
        <end position="187"/>
    </location>
</feature>
<dbReference type="Gene3D" id="3.30.43.10">
    <property type="entry name" value="Uridine Diphospho-n-acetylenolpyruvylglucosamine Reductase, domain 2"/>
    <property type="match status" value="1"/>
</dbReference>
<evidence type="ECO:0000256" key="14">
    <source>
        <dbReference type="ARBA" id="ARBA00023316"/>
    </source>
</evidence>
<dbReference type="UniPathway" id="UPA00219"/>
<dbReference type="Pfam" id="PF02873">
    <property type="entry name" value="MurB_C"/>
    <property type="match status" value="1"/>
</dbReference>
<dbReference type="GO" id="GO:0005829">
    <property type="term" value="C:cytosol"/>
    <property type="evidence" value="ECO:0007669"/>
    <property type="project" value="TreeGrafter"/>
</dbReference>
<evidence type="ECO:0000256" key="13">
    <source>
        <dbReference type="ARBA" id="ARBA00023306"/>
    </source>
</evidence>